<dbReference type="EMBL" id="CP001831">
    <property type="protein sequence ID" value="AEH82649.1"/>
    <property type="molecule type" value="Genomic_DNA"/>
</dbReference>
<geneLocation type="plasmid" evidence="2 3">
    <name>pSmeSM11c</name>
</geneLocation>
<dbReference type="KEGG" id="smx:SM11_pC1576"/>
<reference evidence="2 3" key="1">
    <citation type="journal article" date="2011" name="J. Biotechnol.">
        <title>The complete genome sequence of the dominant Sinorhizobium meliloti field isolate SM11 extends the S. meliloti pan-genome.</title>
        <authorList>
            <person name="Schneiker-Bekel S."/>
            <person name="Wibberg D."/>
            <person name="Bekel T."/>
            <person name="Blom J."/>
            <person name="Linke B."/>
            <person name="Neuweger H."/>
            <person name="Stiens M."/>
            <person name="Vorholter F.J."/>
            <person name="Weidner S."/>
            <person name="Goesmann A."/>
            <person name="Puhler A."/>
            <person name="Schluter A."/>
        </authorList>
    </citation>
    <scope>NUCLEOTIDE SEQUENCE [LARGE SCALE GENOMIC DNA]</scope>
    <source>
        <strain evidence="2 3">SM11</strain>
        <plasmid evidence="3">pSmeSM11c</plasmid>
    </source>
</reference>
<evidence type="ECO:0000256" key="1">
    <source>
        <dbReference type="SAM" id="Phobius"/>
    </source>
</evidence>
<accession>F7XCE3</accession>
<protein>
    <submittedName>
        <fullName evidence="2">Uncharacterized protein</fullName>
    </submittedName>
</protein>
<evidence type="ECO:0000313" key="3">
    <source>
        <dbReference type="Proteomes" id="UP000009045"/>
    </source>
</evidence>
<gene>
    <name evidence="2" type="ordered locus">SM11_pC1576</name>
</gene>
<name>F7XCE3_SINMM</name>
<organism evidence="2 3">
    <name type="scientific">Sinorhizobium meliloti (strain SM11)</name>
    <dbReference type="NCBI Taxonomy" id="707241"/>
    <lineage>
        <taxon>Bacteria</taxon>
        <taxon>Pseudomonadati</taxon>
        <taxon>Pseudomonadota</taxon>
        <taxon>Alphaproteobacteria</taxon>
        <taxon>Hyphomicrobiales</taxon>
        <taxon>Rhizobiaceae</taxon>
        <taxon>Sinorhizobium/Ensifer group</taxon>
        <taxon>Sinorhizobium</taxon>
    </lineage>
</organism>
<keyword evidence="2" id="KW-0614">Plasmid</keyword>
<keyword evidence="1" id="KW-0812">Transmembrane</keyword>
<keyword evidence="1" id="KW-1133">Transmembrane helix</keyword>
<keyword evidence="1" id="KW-0472">Membrane</keyword>
<dbReference type="Proteomes" id="UP000009045">
    <property type="component" value="Plasmid pSmeSM11c"/>
</dbReference>
<sequence>MLRGCSRSGSKDRIMYHQESFVVGWTAFAGASPVAITTVIPTMSIVTGDGNLPPLLH</sequence>
<dbReference type="AlphaFoldDB" id="F7XCE3"/>
<feature type="transmembrane region" description="Helical" evidence="1">
    <location>
        <begin position="21"/>
        <end position="46"/>
    </location>
</feature>
<dbReference type="PATRIC" id="fig|707241.3.peg.5492"/>
<evidence type="ECO:0000313" key="2">
    <source>
        <dbReference type="EMBL" id="AEH82649.1"/>
    </source>
</evidence>
<dbReference type="HOGENOM" id="CLU_2994305_0_0_5"/>
<proteinExistence type="predicted"/>